<dbReference type="Proteomes" id="UP001316189">
    <property type="component" value="Chromosome"/>
</dbReference>
<organism evidence="2 3">
    <name type="scientific">Cellulomonas chengniuliangii</name>
    <dbReference type="NCBI Taxonomy" id="2968084"/>
    <lineage>
        <taxon>Bacteria</taxon>
        <taxon>Bacillati</taxon>
        <taxon>Actinomycetota</taxon>
        <taxon>Actinomycetes</taxon>
        <taxon>Micrococcales</taxon>
        <taxon>Cellulomonadaceae</taxon>
        <taxon>Cellulomonas</taxon>
    </lineage>
</organism>
<evidence type="ECO:0000313" key="3">
    <source>
        <dbReference type="Proteomes" id="UP001316189"/>
    </source>
</evidence>
<proteinExistence type="predicted"/>
<reference evidence="2 3" key="1">
    <citation type="submission" date="2022-07" db="EMBL/GenBank/DDBJ databases">
        <title>Novel species in genus cellulomonas.</title>
        <authorList>
            <person name="Ye L."/>
        </authorList>
    </citation>
    <scope>NUCLEOTIDE SEQUENCE [LARGE SCALE GENOMIC DNA]</scope>
    <source>
        <strain evidence="3">zg-Y338</strain>
    </source>
</reference>
<feature type="transmembrane region" description="Helical" evidence="1">
    <location>
        <begin position="56"/>
        <end position="78"/>
    </location>
</feature>
<sequence length="287" mass="29552">MRAELLKHRAAWKVAFSLLIVGAVAVYAIPAGFLLADARAGAVGTGSVAIGLPNSAMYGLTLLGTTSPLVGLLLGVALGAKEFRPNTIETSIVASGGWRRLIAAKFALIAVAVAAVTATVLLVCAICATIVTVAVARSIPDSVSLVEPVRADPAELSVGLLSVLAGLCMWAAMGFFIGSVAKSMFVGSVIGVAWLIVEAFWVSPYIPGTAQAALLDALTYVAGRYSSVYAPPHLGLSWAFGAYATLGWTVAFLVGAWLVWRARFHSVPTSVPTAHGRGRPPGATAAH</sequence>
<protein>
    <recommendedName>
        <fullName evidence="4">ABC transporter permease</fullName>
    </recommendedName>
</protein>
<feature type="transmembrane region" description="Helical" evidence="1">
    <location>
        <begin position="156"/>
        <end position="177"/>
    </location>
</feature>
<gene>
    <name evidence="2" type="ORF">NP064_01600</name>
</gene>
<keyword evidence="1" id="KW-1133">Transmembrane helix</keyword>
<feature type="transmembrane region" description="Helical" evidence="1">
    <location>
        <begin position="106"/>
        <end position="136"/>
    </location>
</feature>
<dbReference type="EMBL" id="CP101988">
    <property type="protein sequence ID" value="UUI75644.1"/>
    <property type="molecule type" value="Genomic_DNA"/>
</dbReference>
<dbReference type="RefSeq" id="WP_227568265.1">
    <property type="nucleotide sequence ID" value="NZ_CP101988.1"/>
</dbReference>
<evidence type="ECO:0000256" key="1">
    <source>
        <dbReference type="SAM" id="Phobius"/>
    </source>
</evidence>
<feature type="transmembrane region" description="Helical" evidence="1">
    <location>
        <begin position="236"/>
        <end position="260"/>
    </location>
</feature>
<name>A0ABY5KZQ9_9CELL</name>
<keyword evidence="3" id="KW-1185">Reference proteome</keyword>
<evidence type="ECO:0008006" key="4">
    <source>
        <dbReference type="Google" id="ProtNLM"/>
    </source>
</evidence>
<evidence type="ECO:0000313" key="2">
    <source>
        <dbReference type="EMBL" id="UUI75644.1"/>
    </source>
</evidence>
<feature type="transmembrane region" description="Helical" evidence="1">
    <location>
        <begin position="184"/>
        <end position="206"/>
    </location>
</feature>
<accession>A0ABY5KZQ9</accession>
<keyword evidence="1" id="KW-0472">Membrane</keyword>
<feature type="transmembrane region" description="Helical" evidence="1">
    <location>
        <begin position="12"/>
        <end position="36"/>
    </location>
</feature>
<keyword evidence="1" id="KW-0812">Transmembrane</keyword>